<feature type="transmembrane region" description="Helical" evidence="1">
    <location>
        <begin position="267"/>
        <end position="286"/>
    </location>
</feature>
<keyword evidence="1" id="KW-1133">Transmembrane helix</keyword>
<feature type="transmembrane region" description="Helical" evidence="1">
    <location>
        <begin position="114"/>
        <end position="140"/>
    </location>
</feature>
<evidence type="ECO:0008006" key="4">
    <source>
        <dbReference type="Google" id="ProtNLM"/>
    </source>
</evidence>
<comment type="caution">
    <text evidence="2">The sequence shown here is derived from an EMBL/GenBank/DDBJ whole genome shotgun (WGS) entry which is preliminary data.</text>
</comment>
<keyword evidence="1" id="KW-0812">Transmembrane</keyword>
<dbReference type="OrthoDB" id="102112at2"/>
<feature type="transmembrane region" description="Helical" evidence="1">
    <location>
        <begin position="191"/>
        <end position="209"/>
    </location>
</feature>
<organism evidence="2 3">
    <name type="scientific">Runella aurantiaca</name>
    <dbReference type="NCBI Taxonomy" id="2282308"/>
    <lineage>
        <taxon>Bacteria</taxon>
        <taxon>Pseudomonadati</taxon>
        <taxon>Bacteroidota</taxon>
        <taxon>Cytophagia</taxon>
        <taxon>Cytophagales</taxon>
        <taxon>Spirosomataceae</taxon>
        <taxon>Runella</taxon>
    </lineage>
</organism>
<feature type="transmembrane region" description="Helical" evidence="1">
    <location>
        <begin position="15"/>
        <end position="34"/>
    </location>
</feature>
<feature type="transmembrane region" description="Helical" evidence="1">
    <location>
        <begin position="82"/>
        <end position="102"/>
    </location>
</feature>
<dbReference type="EMBL" id="QPIW01000030">
    <property type="protein sequence ID" value="RDB03208.1"/>
    <property type="molecule type" value="Genomic_DNA"/>
</dbReference>
<gene>
    <name evidence="2" type="ORF">DVG78_24945</name>
</gene>
<dbReference type="Proteomes" id="UP000253141">
    <property type="component" value="Unassembled WGS sequence"/>
</dbReference>
<proteinExistence type="predicted"/>
<sequence length="427" mass="49512">MQDVTAVQWPLWRKLIFRFTAIYLGLYVSFFQWMRGVSVISPFTELYSEIEKLLVEWCNRTIFHVKDVLVPMGGSGDTSYGYAQLCFFALASILGTVIWSIFDRRKNYDKAYYWLMVILRYYIAMVSFMYGIIKVFGFQMSFPSLSQLATPLGDFLPMRFSWLFIGYSGPYQFFSGAAEVLVGVLLLYRRMAVLGAFLAAGVFLNVAVLNLCYDIPVKLFSIHMFVFCNILLLADAKRLLNFFVFNKPVPPSPSFALPEKWMRIGRIVLKTAFVAIFAVVPFYSMYQSLHQVNVVSPTNKPITTGMFEVVSFEASGRMNEDSLRWKDIVFENYNGGSILTTDTLFRQRYNRAYFSYVTDSLKQNISFKKRSGDSLSLFTLQYSMPDTNQLLLKGKINNDSLKVVFKRRRRNFQLAERQFHWLSEDNR</sequence>
<dbReference type="RefSeq" id="WP_114463797.1">
    <property type="nucleotide sequence ID" value="NZ_QPIW01000030.1"/>
</dbReference>
<evidence type="ECO:0000313" key="2">
    <source>
        <dbReference type="EMBL" id="RDB03208.1"/>
    </source>
</evidence>
<keyword evidence="3" id="KW-1185">Reference proteome</keyword>
<dbReference type="AlphaFoldDB" id="A0A369I0Z1"/>
<accession>A0A369I0Z1</accession>
<feature type="transmembrane region" description="Helical" evidence="1">
    <location>
        <begin position="160"/>
        <end position="184"/>
    </location>
</feature>
<keyword evidence="1" id="KW-0472">Membrane</keyword>
<evidence type="ECO:0000256" key="1">
    <source>
        <dbReference type="SAM" id="Phobius"/>
    </source>
</evidence>
<protein>
    <recommendedName>
        <fullName evidence="4">DoxX family protein</fullName>
    </recommendedName>
</protein>
<name>A0A369I0Z1_9BACT</name>
<evidence type="ECO:0000313" key="3">
    <source>
        <dbReference type="Proteomes" id="UP000253141"/>
    </source>
</evidence>
<reference evidence="2 3" key="1">
    <citation type="submission" date="2018-07" db="EMBL/GenBank/DDBJ databases">
        <title>Genome analysis of Runella aurantiaca.</title>
        <authorList>
            <person name="Yang X."/>
        </authorList>
    </citation>
    <scope>NUCLEOTIDE SEQUENCE [LARGE SCALE GENOMIC DNA]</scope>
    <source>
        <strain evidence="2 3">YX9</strain>
    </source>
</reference>